<evidence type="ECO:0000256" key="1">
    <source>
        <dbReference type="ARBA" id="ARBA00004613"/>
    </source>
</evidence>
<dbReference type="Gene3D" id="2.40.50.120">
    <property type="match status" value="1"/>
</dbReference>
<feature type="domain" description="Laminin EGF-like" evidence="10">
    <location>
        <begin position="375"/>
        <end position="424"/>
    </location>
</feature>
<dbReference type="FunFam" id="2.10.25.10:FF:000048">
    <property type="entry name" value="Netrin 3"/>
    <property type="match status" value="1"/>
</dbReference>
<comment type="subcellular location">
    <subcellularLocation>
        <location evidence="1">Secreted</location>
    </subcellularLocation>
</comment>
<evidence type="ECO:0000259" key="10">
    <source>
        <dbReference type="PROSITE" id="PS50027"/>
    </source>
</evidence>
<evidence type="ECO:0000256" key="5">
    <source>
        <dbReference type="ARBA" id="ARBA00023157"/>
    </source>
</evidence>
<dbReference type="Pfam" id="PF00053">
    <property type="entry name" value="EGF_laminin"/>
    <property type="match status" value="1"/>
</dbReference>
<dbReference type="GO" id="GO:0016358">
    <property type="term" value="P:dendrite development"/>
    <property type="evidence" value="ECO:0007669"/>
    <property type="project" value="TreeGrafter"/>
</dbReference>
<sequence>MFFIKLIFSFVLISLSLCSANRWYRMFNTYYDDPCIDHHKRFQRCIPDFINAAYQKPVYVSSTCGNSPKEFCNLSQLNKNHPIDYLTDINNPNNLTCWQSDLIKQGDNISLILSLKKKFELTYISLQFCSQNKPDSMAIFKSMDMGLTWIPLQYYSNNCEDIFNKSSNGIITRSNEQEALCIDTKSQLSTISSESRIAFSTLEGRPSAYEFDTSPVLQDWVTATDIKIILLSSSLSSSNIELNSYSVADFAVGGRCKCNGHASKCLTNSDGRLVCDCKHNTAGDECERCKDFHYDRPWARATQRDANECVACNCNNHSQQCRFNKELYLLSGRKSGGICIQCKHNTVGRHCSYCKETFYRDPNLSITHPEICKACNCHPVGSRGKICNQTTGQCPCKDGVTGLRCDRCMKGYQQTKSPISPCIKKLDLQSSNLYNIYNQDNNMHRYHEQDVDNDDDDVYTPPTKRTTITTTTTTSMTTVRPILTEYNPLIDMGQYCGACRYYSRRLHVKKYCKRDYTIHARVTNQHDAGQWISYLLTIVRVYKDRLNRIQESEQWVWVSRKDVQCSCPRLKLDKQYLLMGFYDQMQTSLSLDRTSVVIEWRPRMEQRMNRFRRYELNKKC</sequence>
<organism evidence="14 15">
    <name type="scientific">Rotaria sordida</name>
    <dbReference type="NCBI Taxonomy" id="392033"/>
    <lineage>
        <taxon>Eukaryota</taxon>
        <taxon>Metazoa</taxon>
        <taxon>Spiralia</taxon>
        <taxon>Gnathifera</taxon>
        <taxon>Rotifera</taxon>
        <taxon>Eurotatoria</taxon>
        <taxon>Bdelloidea</taxon>
        <taxon>Philodinida</taxon>
        <taxon>Philodinidae</taxon>
        <taxon>Rotaria</taxon>
    </lineage>
</organism>
<dbReference type="InterPro" id="IPR001134">
    <property type="entry name" value="Netrin_domain"/>
</dbReference>
<dbReference type="EMBL" id="CAJNOH010000321">
    <property type="protein sequence ID" value="CAF0998909.1"/>
    <property type="molecule type" value="Genomic_DNA"/>
</dbReference>
<keyword evidence="7 8" id="KW-0424">Laminin EGF-like domain</keyword>
<feature type="domain" description="Laminin N-terminal" evidence="12">
    <location>
        <begin position="41"/>
        <end position="255"/>
    </location>
</feature>
<dbReference type="InterPro" id="IPR050440">
    <property type="entry name" value="Laminin/Netrin_ECM"/>
</dbReference>
<dbReference type="SMART" id="SM00643">
    <property type="entry name" value="C345C"/>
    <property type="match status" value="1"/>
</dbReference>
<dbReference type="EMBL" id="CAJNOL010002113">
    <property type="protein sequence ID" value="CAF1463342.1"/>
    <property type="molecule type" value="Genomic_DNA"/>
</dbReference>
<evidence type="ECO:0000256" key="4">
    <source>
        <dbReference type="ARBA" id="ARBA00022737"/>
    </source>
</evidence>
<dbReference type="InterPro" id="IPR008211">
    <property type="entry name" value="Laminin_N"/>
</dbReference>
<keyword evidence="2" id="KW-0964">Secreted</keyword>
<accession>A0A815QKN2</accession>
<keyword evidence="15" id="KW-1185">Reference proteome</keyword>
<dbReference type="PROSITE" id="PS50027">
    <property type="entry name" value="EGF_LAM_2"/>
    <property type="match status" value="1"/>
</dbReference>
<feature type="chain" id="PRO_5036228582" description="Netrin-1" evidence="9">
    <location>
        <begin position="21"/>
        <end position="620"/>
    </location>
</feature>
<comment type="caution">
    <text evidence="14">The sequence shown here is derived from an EMBL/GenBank/DDBJ whole genome shotgun (WGS) entry which is preliminary data.</text>
</comment>
<evidence type="ECO:0000313" key="14">
    <source>
        <dbReference type="EMBL" id="CAF1463342.1"/>
    </source>
</evidence>
<keyword evidence="6" id="KW-0325">Glycoprotein</keyword>
<evidence type="ECO:0000259" key="12">
    <source>
        <dbReference type="PROSITE" id="PS51117"/>
    </source>
</evidence>
<dbReference type="CDD" id="cd03579">
    <property type="entry name" value="NTR_netrin-1_like"/>
    <property type="match status" value="1"/>
</dbReference>
<dbReference type="GO" id="GO:0008045">
    <property type="term" value="P:motor neuron axon guidance"/>
    <property type="evidence" value="ECO:0007669"/>
    <property type="project" value="TreeGrafter"/>
</dbReference>
<dbReference type="CDD" id="cd00055">
    <property type="entry name" value="EGF_Lam"/>
    <property type="match status" value="3"/>
</dbReference>
<dbReference type="SMART" id="SM00180">
    <property type="entry name" value="EGF_Lam"/>
    <property type="match status" value="3"/>
</dbReference>
<evidence type="ECO:0000256" key="8">
    <source>
        <dbReference type="PROSITE-ProRule" id="PRU00460"/>
    </source>
</evidence>
<dbReference type="InterPro" id="IPR002049">
    <property type="entry name" value="LE_dom"/>
</dbReference>
<dbReference type="Proteomes" id="UP000663870">
    <property type="component" value="Unassembled WGS sequence"/>
</dbReference>
<dbReference type="Proteomes" id="UP000663854">
    <property type="component" value="Unassembled WGS sequence"/>
</dbReference>
<dbReference type="GO" id="GO:0009888">
    <property type="term" value="P:tissue development"/>
    <property type="evidence" value="ECO:0007669"/>
    <property type="project" value="TreeGrafter"/>
</dbReference>
<evidence type="ECO:0000313" key="15">
    <source>
        <dbReference type="Proteomes" id="UP000663870"/>
    </source>
</evidence>
<evidence type="ECO:0000256" key="2">
    <source>
        <dbReference type="ARBA" id="ARBA00022525"/>
    </source>
</evidence>
<dbReference type="InterPro" id="IPR018933">
    <property type="entry name" value="Netrin_module_non-TIMP"/>
</dbReference>
<proteinExistence type="predicted"/>
<dbReference type="GO" id="GO:0005576">
    <property type="term" value="C:extracellular region"/>
    <property type="evidence" value="ECO:0007669"/>
    <property type="project" value="UniProtKB-SubCell"/>
</dbReference>
<evidence type="ECO:0000259" key="11">
    <source>
        <dbReference type="PROSITE" id="PS50189"/>
    </source>
</evidence>
<feature type="disulfide bond" evidence="8">
    <location>
        <begin position="377"/>
        <end position="394"/>
    </location>
</feature>
<keyword evidence="3 9" id="KW-0732">Signal</keyword>
<evidence type="ECO:0000313" key="13">
    <source>
        <dbReference type="EMBL" id="CAF0998909.1"/>
    </source>
</evidence>
<dbReference type="GO" id="GO:0005604">
    <property type="term" value="C:basement membrane"/>
    <property type="evidence" value="ECO:0007669"/>
    <property type="project" value="TreeGrafter"/>
</dbReference>
<evidence type="ECO:0000256" key="7">
    <source>
        <dbReference type="ARBA" id="ARBA00023292"/>
    </source>
</evidence>
<dbReference type="AlphaFoldDB" id="A0A815QKN2"/>
<feature type="disulfide bond" evidence="8">
    <location>
        <begin position="396"/>
        <end position="405"/>
    </location>
</feature>
<dbReference type="InterPro" id="IPR008993">
    <property type="entry name" value="TIMP-like_OB-fold"/>
</dbReference>
<dbReference type="PROSITE" id="PS50189">
    <property type="entry name" value="NTR"/>
    <property type="match status" value="1"/>
</dbReference>
<dbReference type="Pfam" id="PF24973">
    <property type="entry name" value="EGF_LMN_ATRN"/>
    <property type="match status" value="2"/>
</dbReference>
<dbReference type="PROSITE" id="PS01248">
    <property type="entry name" value="EGF_LAM_1"/>
    <property type="match status" value="1"/>
</dbReference>
<dbReference type="Pfam" id="PF01759">
    <property type="entry name" value="NTR"/>
    <property type="match status" value="1"/>
</dbReference>
<dbReference type="SUPFAM" id="SSF57196">
    <property type="entry name" value="EGF/Laminin"/>
    <property type="match status" value="3"/>
</dbReference>
<dbReference type="Gene3D" id="2.60.120.260">
    <property type="entry name" value="Galactose-binding domain-like"/>
    <property type="match status" value="1"/>
</dbReference>
<dbReference type="Gene3D" id="2.10.25.10">
    <property type="entry name" value="Laminin"/>
    <property type="match status" value="2"/>
</dbReference>
<evidence type="ECO:0000256" key="3">
    <source>
        <dbReference type="ARBA" id="ARBA00022729"/>
    </source>
</evidence>
<keyword evidence="4" id="KW-0677">Repeat</keyword>
<evidence type="ECO:0000256" key="9">
    <source>
        <dbReference type="SAM" id="SignalP"/>
    </source>
</evidence>
<dbReference type="GO" id="GO:0009887">
    <property type="term" value="P:animal organ morphogenesis"/>
    <property type="evidence" value="ECO:0007669"/>
    <property type="project" value="TreeGrafter"/>
</dbReference>
<evidence type="ECO:0008006" key="16">
    <source>
        <dbReference type="Google" id="ProtNLM"/>
    </source>
</evidence>
<dbReference type="SUPFAM" id="SSF50242">
    <property type="entry name" value="TIMP-like"/>
    <property type="match status" value="1"/>
</dbReference>
<reference evidence="14" key="1">
    <citation type="submission" date="2021-02" db="EMBL/GenBank/DDBJ databases">
        <authorList>
            <person name="Nowell W R."/>
        </authorList>
    </citation>
    <scope>NUCLEOTIDE SEQUENCE</scope>
</reference>
<dbReference type="SMART" id="SM00136">
    <property type="entry name" value="LamNT"/>
    <property type="match status" value="1"/>
</dbReference>
<gene>
    <name evidence="14" type="ORF">JXQ802_LOCUS38300</name>
    <name evidence="13" type="ORF">PYM288_LOCUS14505</name>
</gene>
<dbReference type="FunFam" id="2.10.25.10:FF:000081">
    <property type="entry name" value="Netrin 1"/>
    <property type="match status" value="1"/>
</dbReference>
<dbReference type="PANTHER" id="PTHR10574:SF365">
    <property type="entry name" value="NETRIN-A-RELATED"/>
    <property type="match status" value="1"/>
</dbReference>
<feature type="signal peptide" evidence="9">
    <location>
        <begin position="1"/>
        <end position="20"/>
    </location>
</feature>
<keyword evidence="5 8" id="KW-1015">Disulfide bond</keyword>
<feature type="disulfide bond" evidence="8">
    <location>
        <begin position="408"/>
        <end position="422"/>
    </location>
</feature>
<dbReference type="PROSITE" id="PS51117">
    <property type="entry name" value="LAMININ_NTER"/>
    <property type="match status" value="1"/>
</dbReference>
<dbReference type="Pfam" id="PF00055">
    <property type="entry name" value="Laminin_N"/>
    <property type="match status" value="1"/>
</dbReference>
<dbReference type="InterPro" id="IPR056863">
    <property type="entry name" value="LMN_ATRN_NET-like_EGF"/>
</dbReference>
<evidence type="ECO:0000256" key="6">
    <source>
        <dbReference type="ARBA" id="ARBA00023180"/>
    </source>
</evidence>
<name>A0A815QKN2_9BILA</name>
<dbReference type="PANTHER" id="PTHR10574">
    <property type="entry name" value="NETRIN/LAMININ-RELATED"/>
    <property type="match status" value="1"/>
</dbReference>
<feature type="domain" description="NTR" evidence="11">
    <location>
        <begin position="496"/>
        <end position="620"/>
    </location>
</feature>
<protein>
    <recommendedName>
        <fullName evidence="16">Netrin-1</fullName>
    </recommendedName>
</protein>
<feature type="disulfide bond" evidence="8">
    <location>
        <begin position="375"/>
        <end position="387"/>
    </location>
</feature>